<keyword evidence="3 8" id="KW-0547">Nucleotide-binding</keyword>
<evidence type="ECO:0000259" key="10">
    <source>
        <dbReference type="PROSITE" id="PS51719"/>
    </source>
</evidence>
<dbReference type="Gene3D" id="3.40.50.300">
    <property type="entry name" value="P-loop containing nucleotide triphosphate hydrolases"/>
    <property type="match status" value="1"/>
</dbReference>
<feature type="domain" description="Septin-type G" evidence="10">
    <location>
        <begin position="26"/>
        <end position="293"/>
    </location>
</feature>
<dbReference type="InterPro" id="IPR030379">
    <property type="entry name" value="G_SEPTIN_dom"/>
</dbReference>
<dbReference type="FunFam" id="3.40.50.300:FF:002048">
    <property type="entry name" value="Septin 6"/>
    <property type="match status" value="1"/>
</dbReference>
<dbReference type="CDD" id="cd01850">
    <property type="entry name" value="CDC_Septin"/>
    <property type="match status" value="1"/>
</dbReference>
<dbReference type="PIRSF" id="PIRSF006698">
    <property type="entry name" value="Septin"/>
    <property type="match status" value="1"/>
</dbReference>
<organism evidence="11 12">
    <name type="scientific">Cichlidogyrus casuarinus</name>
    <dbReference type="NCBI Taxonomy" id="1844966"/>
    <lineage>
        <taxon>Eukaryota</taxon>
        <taxon>Metazoa</taxon>
        <taxon>Spiralia</taxon>
        <taxon>Lophotrochozoa</taxon>
        <taxon>Platyhelminthes</taxon>
        <taxon>Monogenea</taxon>
        <taxon>Monopisthocotylea</taxon>
        <taxon>Dactylogyridea</taxon>
        <taxon>Ancyrocephalidae</taxon>
        <taxon>Cichlidogyrus</taxon>
    </lineage>
</organism>
<proteinExistence type="inferred from homology"/>
<comment type="subcellular location">
    <subcellularLocation>
        <location evidence="1">Cytoplasm</location>
        <location evidence="1">Cytoskeleton</location>
    </subcellularLocation>
</comment>
<evidence type="ECO:0000256" key="3">
    <source>
        <dbReference type="ARBA" id="ARBA00022741"/>
    </source>
</evidence>
<dbReference type="EMBL" id="JBJKFK010001789">
    <property type="protein sequence ID" value="KAL3312231.1"/>
    <property type="molecule type" value="Genomic_DNA"/>
</dbReference>
<keyword evidence="5 8" id="KW-0342">GTP-binding</keyword>
<sequence length="398" mass="46497">MRTLKLNGHVGFDTLPDQLVNRAIGQGFVFNILCVGETGIGKSTLMETLFNRHFDFTKSPHDLSEVNLVSKTYDLAEANVRLKLSITETAGFGDQINKEASAKVVLEYIEEQFEKYLQEELKMYRTMDKFHDTRIHVCLYFIPPTGHGLKALDAVTMKKLDSRVNIIPVIAKSDTITKTELQVFKARLLQDIKANDIKIYQFPENDDNSAQANKACNALLPFAIVGSSDEEIRVNGKPTRVRQYPWGTVQVENESHSDFCKLREMLLRVNMEDLRERTHTMNYENYRKMRLTQMGFRDDENFSLKETYERRRELQKKELQQIEEDMRLMFITRVKEKEQALKQAEKELQDKYEKLKNKHMASKRSLEERRRILESDIEVFRKRQLTAEQGKAVKGKKK</sequence>
<dbReference type="GO" id="GO:0005525">
    <property type="term" value="F:GTP binding"/>
    <property type="evidence" value="ECO:0007669"/>
    <property type="project" value="UniProtKB-UniRule"/>
</dbReference>
<keyword evidence="2" id="KW-0963">Cytoplasm</keyword>
<dbReference type="AlphaFoldDB" id="A0ABD2Q284"/>
<accession>A0ABD2Q284</accession>
<name>A0ABD2Q284_9PLAT</name>
<dbReference type="PROSITE" id="PS51719">
    <property type="entry name" value="G_SEPTIN"/>
    <property type="match status" value="1"/>
</dbReference>
<evidence type="ECO:0000256" key="5">
    <source>
        <dbReference type="ARBA" id="ARBA00023134"/>
    </source>
</evidence>
<reference evidence="11 12" key="1">
    <citation type="submission" date="2024-11" db="EMBL/GenBank/DDBJ databases">
        <title>Adaptive evolution of stress response genes in parasites aligns with host niche diversity.</title>
        <authorList>
            <person name="Hahn C."/>
            <person name="Resl P."/>
        </authorList>
    </citation>
    <scope>NUCLEOTIDE SEQUENCE [LARGE SCALE GENOMIC DNA]</scope>
    <source>
        <strain evidence="11">EGGRZ-B1_66</strain>
        <tissue evidence="11">Body</tissue>
    </source>
</reference>
<evidence type="ECO:0000256" key="6">
    <source>
        <dbReference type="ARBA" id="ARBA00023212"/>
    </source>
</evidence>
<evidence type="ECO:0000313" key="11">
    <source>
        <dbReference type="EMBL" id="KAL3312231.1"/>
    </source>
</evidence>
<protein>
    <recommendedName>
        <fullName evidence="7">Septin</fullName>
    </recommendedName>
</protein>
<dbReference type="Pfam" id="PF00735">
    <property type="entry name" value="Septin"/>
    <property type="match status" value="1"/>
</dbReference>
<evidence type="ECO:0000313" key="12">
    <source>
        <dbReference type="Proteomes" id="UP001626550"/>
    </source>
</evidence>
<evidence type="ECO:0000256" key="2">
    <source>
        <dbReference type="ARBA" id="ARBA00022490"/>
    </source>
</evidence>
<dbReference type="InterPro" id="IPR027417">
    <property type="entry name" value="P-loop_NTPase"/>
</dbReference>
<keyword evidence="4 9" id="KW-0175">Coiled coil</keyword>
<keyword evidence="12" id="KW-1185">Reference proteome</keyword>
<dbReference type="PANTHER" id="PTHR18884">
    <property type="entry name" value="SEPTIN"/>
    <property type="match status" value="1"/>
</dbReference>
<keyword evidence="6" id="KW-0206">Cytoskeleton</keyword>
<gene>
    <name evidence="11" type="primary">SEPT6</name>
    <name evidence="11" type="ORF">Ciccas_009180</name>
</gene>
<evidence type="ECO:0000256" key="9">
    <source>
        <dbReference type="SAM" id="Coils"/>
    </source>
</evidence>
<dbReference type="InterPro" id="IPR016491">
    <property type="entry name" value="Septin"/>
</dbReference>
<dbReference type="SUPFAM" id="SSF52540">
    <property type="entry name" value="P-loop containing nucleoside triphosphate hydrolases"/>
    <property type="match status" value="1"/>
</dbReference>
<evidence type="ECO:0000256" key="4">
    <source>
        <dbReference type="ARBA" id="ARBA00023054"/>
    </source>
</evidence>
<evidence type="ECO:0000256" key="8">
    <source>
        <dbReference type="RuleBase" id="RU004560"/>
    </source>
</evidence>
<evidence type="ECO:0000256" key="7">
    <source>
        <dbReference type="PIRNR" id="PIRNR006698"/>
    </source>
</evidence>
<comment type="similarity">
    <text evidence="7 8">Belongs to the TRAFAC class TrmE-Era-EngA-EngB-Septin-like GTPase superfamily. Septin GTPase family.</text>
</comment>
<feature type="coiled-coil region" evidence="9">
    <location>
        <begin position="305"/>
        <end position="383"/>
    </location>
</feature>
<evidence type="ECO:0000256" key="1">
    <source>
        <dbReference type="ARBA" id="ARBA00004245"/>
    </source>
</evidence>
<comment type="caution">
    <text evidence="11">The sequence shown here is derived from an EMBL/GenBank/DDBJ whole genome shotgun (WGS) entry which is preliminary data.</text>
</comment>
<dbReference type="Proteomes" id="UP001626550">
    <property type="component" value="Unassembled WGS sequence"/>
</dbReference>
<dbReference type="GO" id="GO:0005856">
    <property type="term" value="C:cytoskeleton"/>
    <property type="evidence" value="ECO:0007669"/>
    <property type="project" value="UniProtKB-SubCell"/>
</dbReference>